<dbReference type="EMBL" id="QEAO01000016">
    <property type="protein sequence ID" value="TPX34076.1"/>
    <property type="molecule type" value="Genomic_DNA"/>
</dbReference>
<keyword evidence="2" id="KW-1185">Reference proteome</keyword>
<dbReference type="Proteomes" id="UP000319731">
    <property type="component" value="Unassembled WGS sequence"/>
</dbReference>
<evidence type="ECO:0000313" key="1">
    <source>
        <dbReference type="EMBL" id="TPX34076.1"/>
    </source>
</evidence>
<name>A0A507C7V4_9FUNG</name>
<dbReference type="GeneID" id="42004504"/>
<organism evidence="1 2">
    <name type="scientific">Synchytrium microbalum</name>
    <dbReference type="NCBI Taxonomy" id="1806994"/>
    <lineage>
        <taxon>Eukaryota</taxon>
        <taxon>Fungi</taxon>
        <taxon>Fungi incertae sedis</taxon>
        <taxon>Chytridiomycota</taxon>
        <taxon>Chytridiomycota incertae sedis</taxon>
        <taxon>Chytridiomycetes</taxon>
        <taxon>Synchytriales</taxon>
        <taxon>Synchytriaceae</taxon>
        <taxon>Synchytrium</taxon>
    </lineage>
</organism>
<sequence length="195" mass="21766">MQAIRTLSRLFHHASILHTSRPVPTSNFVGIRVASYPYELYVHPTLKSAKGPALSFLNTPVHGRGLNEMAVIGWVLDENHEKLSPSNVEINPIFEELLHDVLKDHVHESIAVVYGAAKQVEGYLNVNDSRVFVTYGRVADPEDLLGVVRLEGGKPIPNSYERSPTHRMVSSNGLLQLEEDMHAFLLQRLKKVGIS</sequence>
<comment type="caution">
    <text evidence="1">The sequence shown here is derived from an EMBL/GenBank/DDBJ whole genome shotgun (WGS) entry which is preliminary data.</text>
</comment>
<reference evidence="1 2" key="1">
    <citation type="journal article" date="2019" name="Sci. Rep.">
        <title>Comparative genomics of chytrid fungi reveal insights into the obligate biotrophic and pathogenic lifestyle of Synchytrium endobioticum.</title>
        <authorList>
            <person name="van de Vossenberg B.T.L.H."/>
            <person name="Warris S."/>
            <person name="Nguyen H.D.T."/>
            <person name="van Gent-Pelzer M.P.E."/>
            <person name="Joly D.L."/>
            <person name="van de Geest H.C."/>
            <person name="Bonants P.J.M."/>
            <person name="Smith D.S."/>
            <person name="Levesque C.A."/>
            <person name="van der Lee T.A.J."/>
        </authorList>
    </citation>
    <scope>NUCLEOTIDE SEQUENCE [LARGE SCALE GENOMIC DNA]</scope>
    <source>
        <strain evidence="1 2">JEL517</strain>
    </source>
</reference>
<dbReference type="AlphaFoldDB" id="A0A507C7V4"/>
<accession>A0A507C7V4</accession>
<dbReference type="PANTHER" id="PTHR37331">
    <property type="entry name" value="YALI0F11671P"/>
    <property type="match status" value="1"/>
</dbReference>
<gene>
    <name evidence="1" type="ORF">SmJEL517_g03279</name>
</gene>
<dbReference type="PANTHER" id="PTHR37331:SF1">
    <property type="entry name" value="YALI0F11671P"/>
    <property type="match status" value="1"/>
</dbReference>
<dbReference type="STRING" id="1806994.A0A507C7V4"/>
<evidence type="ECO:0000313" key="2">
    <source>
        <dbReference type="Proteomes" id="UP000319731"/>
    </source>
</evidence>
<proteinExistence type="predicted"/>
<dbReference type="OrthoDB" id="5397701at2759"/>
<protein>
    <submittedName>
        <fullName evidence="1">Uncharacterized protein</fullName>
    </submittedName>
</protein>
<dbReference type="RefSeq" id="XP_031024918.1">
    <property type="nucleotide sequence ID" value="XM_031169207.1"/>
</dbReference>